<keyword evidence="6 16" id="KW-1133">Transmembrane helix</keyword>
<feature type="disulfide bond" evidence="15">
    <location>
        <begin position="736"/>
        <end position="792"/>
    </location>
</feature>
<keyword evidence="5 16" id="KW-0812">Transmembrane</keyword>
<dbReference type="InterPro" id="IPR019594">
    <property type="entry name" value="Glu/Gly-bd"/>
</dbReference>
<dbReference type="PANTHER" id="PTHR42643:SF24">
    <property type="entry name" value="IONOTROPIC RECEPTOR 60A"/>
    <property type="match status" value="1"/>
</dbReference>
<feature type="signal peptide" evidence="17">
    <location>
        <begin position="1"/>
        <end position="20"/>
    </location>
</feature>
<keyword evidence="15" id="KW-1015">Disulfide bond</keyword>
<keyword evidence="3" id="KW-0813">Transport</keyword>
<evidence type="ECO:0000256" key="2">
    <source>
        <dbReference type="ARBA" id="ARBA00008685"/>
    </source>
</evidence>
<dbReference type="GO" id="GO:0050906">
    <property type="term" value="P:detection of stimulus involved in sensory perception"/>
    <property type="evidence" value="ECO:0007669"/>
    <property type="project" value="UniProtKB-ARBA"/>
</dbReference>
<dbReference type="GeneID" id="117647330"/>
<evidence type="ECO:0000256" key="17">
    <source>
        <dbReference type="SAM" id="SignalP"/>
    </source>
</evidence>
<dbReference type="Gene3D" id="1.10.287.70">
    <property type="match status" value="1"/>
</dbReference>
<feature type="transmembrane region" description="Helical" evidence="16">
    <location>
        <begin position="624"/>
        <end position="646"/>
    </location>
</feature>
<feature type="domain" description="Ionotropic glutamate receptor C-terminal" evidence="18">
    <location>
        <begin position="552"/>
        <end position="821"/>
    </location>
</feature>
<comment type="similarity">
    <text evidence="2">Belongs to the glutamate-gated ion channel (TC 1.A.10.1) family.</text>
</comment>
<reference evidence="21" key="1">
    <citation type="submission" date="2025-08" db="UniProtKB">
        <authorList>
            <consortium name="RefSeq"/>
        </authorList>
    </citation>
    <scope>IDENTIFICATION</scope>
    <source>
        <tissue evidence="21">Total insect</tissue>
    </source>
</reference>
<keyword evidence="4" id="KW-1003">Cell membrane</keyword>
<evidence type="ECO:0000256" key="1">
    <source>
        <dbReference type="ARBA" id="ARBA00004651"/>
    </source>
</evidence>
<dbReference type="GO" id="GO:0038023">
    <property type="term" value="F:signaling receptor activity"/>
    <property type="evidence" value="ECO:0007669"/>
    <property type="project" value="InterPro"/>
</dbReference>
<dbReference type="PANTHER" id="PTHR42643">
    <property type="entry name" value="IONOTROPIC RECEPTOR 20A-RELATED"/>
    <property type="match status" value="1"/>
</dbReference>
<dbReference type="Gene3D" id="3.40.190.10">
    <property type="entry name" value="Periplasmic binding protein-like II"/>
    <property type="match status" value="1"/>
</dbReference>
<keyword evidence="12" id="KW-0407">Ion channel</keyword>
<keyword evidence="8 16" id="KW-0472">Membrane</keyword>
<evidence type="ECO:0000256" key="15">
    <source>
        <dbReference type="PIRSR" id="PIRSR601508-3"/>
    </source>
</evidence>
<name>A0A6P8Z4C0_THRPL</name>
<keyword evidence="17" id="KW-0732">Signal</keyword>
<dbReference type="GO" id="GO:0005886">
    <property type="term" value="C:plasma membrane"/>
    <property type="evidence" value="ECO:0007669"/>
    <property type="project" value="UniProtKB-SubCell"/>
</dbReference>
<proteinExistence type="inferred from homology"/>
<keyword evidence="10" id="KW-0325">Glycoprotein</keyword>
<accession>A0A6P8Z4C0</accession>
<keyword evidence="9 21" id="KW-0675">Receptor</keyword>
<evidence type="ECO:0000256" key="3">
    <source>
        <dbReference type="ARBA" id="ARBA00022448"/>
    </source>
</evidence>
<feature type="site" description="Crucial to convey clamshell closure to channel opening" evidence="14">
    <location>
        <position position="653"/>
    </location>
</feature>
<evidence type="ECO:0000256" key="8">
    <source>
        <dbReference type="ARBA" id="ARBA00023136"/>
    </source>
</evidence>
<evidence type="ECO:0000256" key="11">
    <source>
        <dbReference type="ARBA" id="ARBA00023286"/>
    </source>
</evidence>
<keyword evidence="20" id="KW-1185">Reference proteome</keyword>
<keyword evidence="11" id="KW-1071">Ligand-gated ion channel</keyword>
<dbReference type="KEGG" id="tpal:117647330"/>
<protein>
    <submittedName>
        <fullName evidence="21">Ionotropic receptor 93a</fullName>
    </submittedName>
</protein>
<dbReference type="InterPro" id="IPR001320">
    <property type="entry name" value="Iontro_rcpt_C"/>
</dbReference>
<comment type="subcellular location">
    <subcellularLocation>
        <location evidence="1">Cell membrane</location>
        <topology evidence="1">Multi-pass membrane protein</topology>
    </subcellularLocation>
</comment>
<feature type="transmembrane region" description="Helical" evidence="16">
    <location>
        <begin position="812"/>
        <end position="830"/>
    </location>
</feature>
<dbReference type="Pfam" id="PF10613">
    <property type="entry name" value="Lig_chan-Glu_bd"/>
    <property type="match status" value="1"/>
</dbReference>
<feature type="transmembrane region" description="Helical" evidence="16">
    <location>
        <begin position="551"/>
        <end position="571"/>
    </location>
</feature>
<evidence type="ECO:0000256" key="16">
    <source>
        <dbReference type="SAM" id="Phobius"/>
    </source>
</evidence>
<keyword evidence="7" id="KW-0406">Ion transport</keyword>
<evidence type="ECO:0000256" key="10">
    <source>
        <dbReference type="ARBA" id="ARBA00023180"/>
    </source>
</evidence>
<gene>
    <name evidence="21" type="primary">LOC117647330</name>
</gene>
<dbReference type="RefSeq" id="XP_034244940.1">
    <property type="nucleotide sequence ID" value="XM_034389049.1"/>
</dbReference>
<dbReference type="OrthoDB" id="5984008at2759"/>
<evidence type="ECO:0000256" key="14">
    <source>
        <dbReference type="PIRSR" id="PIRSR601508-2"/>
    </source>
</evidence>
<evidence type="ECO:0000256" key="13">
    <source>
        <dbReference type="PIRSR" id="PIRSR601508-1"/>
    </source>
</evidence>
<evidence type="ECO:0000256" key="7">
    <source>
        <dbReference type="ARBA" id="ARBA00023065"/>
    </source>
</evidence>
<dbReference type="PRINTS" id="PR00177">
    <property type="entry name" value="NMDARECEPTOR"/>
</dbReference>
<dbReference type="InParanoid" id="A0A6P8Z4C0"/>
<dbReference type="FunFam" id="1.10.287.70:FF:000143">
    <property type="entry name" value="Probable glutamate receptor"/>
    <property type="match status" value="1"/>
</dbReference>
<evidence type="ECO:0000259" key="19">
    <source>
        <dbReference type="Pfam" id="PF10613"/>
    </source>
</evidence>
<evidence type="ECO:0000256" key="12">
    <source>
        <dbReference type="ARBA" id="ARBA00023303"/>
    </source>
</evidence>
<dbReference type="InterPro" id="IPR052192">
    <property type="entry name" value="Insect_Ionotropic_Sensory_Rcpt"/>
</dbReference>
<feature type="binding site" evidence="13">
    <location>
        <position position="509"/>
    </location>
    <ligand>
        <name>L-glutamate</name>
        <dbReference type="ChEBI" id="CHEBI:29985"/>
    </ligand>
</feature>
<evidence type="ECO:0000259" key="18">
    <source>
        <dbReference type="Pfam" id="PF00060"/>
    </source>
</evidence>
<feature type="domain" description="Ionotropic glutamate receptor L-glutamate and glycine-binding" evidence="19">
    <location>
        <begin position="411"/>
        <end position="534"/>
    </location>
</feature>
<feature type="binding site" evidence="13">
    <location>
        <position position="514"/>
    </location>
    <ligand>
        <name>L-glutamate</name>
        <dbReference type="ChEBI" id="CHEBI:29985"/>
    </ligand>
</feature>
<evidence type="ECO:0000313" key="20">
    <source>
        <dbReference type="Proteomes" id="UP000515158"/>
    </source>
</evidence>
<feature type="chain" id="PRO_5028219474" evidence="17">
    <location>
        <begin position="21"/>
        <end position="851"/>
    </location>
</feature>
<dbReference type="Proteomes" id="UP000515158">
    <property type="component" value="Unplaced"/>
</dbReference>
<sequence>MLPAALLACCMLLTARPARAAVSYNYDLTNATLALVIDEHFHSADKDKTSVEDSLRAYLGTATLQFLKHGGLNVEFHSMADANLRPDLTAVMTIGNCIDTWRLYRQMEDEGLLHFALTDADCPRLPRHVGVTVPLTERGGDLPQMILDMKVEHVLAWKSANILHDHTLDSKLLDRVLAALTADTSGALPSTVAAFHIPTEQADWKRRKRVENVLRSLPLSWLGQRFIVVVASDMVGVVMDVAKSLDMVHPQSQWLYVLTDTSSARDSLATYTSLLSEGDNVAFASNYTSRQAFCQTGMLCHAYEMLHAFLVALDRSVQDEQDMATQVSDEEWEAIRPSKEDRVVMLLSHIKDSRDDFLDDSPSVVRRPARPFVRGRLVSVGWWRPREGLTLQDALFPHAAYGFKGRNLPLLSFHNPPWQIIVSNSTGHVTAYKGLVFEIVNELAKNLNFTYTVMFPHPTDYGFTNDSEIYTSRTQDGDLNNAFSLNVSWDRMLQMVRDNKVFLGAGAFTVTAERKQLVNFTRAISDQPYQFMVVRPRELSRALLFMSPFTAMTWLSIAVSVAAIGPVLHWIHRLSPYYEYHGQRGGKGGLNSLTNCLWYAYGALLQQGGAYLPDADSGRLVVGTWWLVVLVLVTTYCGNLVAALTFPRLETSITSVEELVDASNGLTWGFRKESPLFEHMKTAPIARLTPVLDGAELHEEENEVLSRVRAGTHVYIDWRVNLLQLMKRDFHSNGRCDFSIVSVHDFLEEELAMIMAQESPYLNVVNDEIRRMQQVGLVEKWLKDYLPKKDRCWSTSSLEANNHSVNLGDMQGCFFVLFLGFIVAAMLILIECCCRRWHTAKDKKVIKPFVP</sequence>
<organism evidence="21">
    <name type="scientific">Thrips palmi</name>
    <name type="common">Melon thrips</name>
    <dbReference type="NCBI Taxonomy" id="161013"/>
    <lineage>
        <taxon>Eukaryota</taxon>
        <taxon>Metazoa</taxon>
        <taxon>Ecdysozoa</taxon>
        <taxon>Arthropoda</taxon>
        <taxon>Hexapoda</taxon>
        <taxon>Insecta</taxon>
        <taxon>Pterygota</taxon>
        <taxon>Neoptera</taxon>
        <taxon>Paraneoptera</taxon>
        <taxon>Thysanoptera</taxon>
        <taxon>Terebrantia</taxon>
        <taxon>Thripoidea</taxon>
        <taxon>Thripidae</taxon>
        <taxon>Thrips</taxon>
    </lineage>
</organism>
<dbReference type="FunCoup" id="A0A6P8Z4C0">
    <property type="interactions" value="9"/>
</dbReference>
<evidence type="ECO:0000256" key="5">
    <source>
        <dbReference type="ARBA" id="ARBA00022692"/>
    </source>
</evidence>
<dbReference type="SUPFAM" id="SSF53850">
    <property type="entry name" value="Periplasmic binding protein-like II"/>
    <property type="match status" value="1"/>
</dbReference>
<evidence type="ECO:0000313" key="21">
    <source>
        <dbReference type="RefSeq" id="XP_034244940.1"/>
    </source>
</evidence>
<dbReference type="CTD" id="42471"/>
<evidence type="ECO:0000256" key="6">
    <source>
        <dbReference type="ARBA" id="ARBA00022989"/>
    </source>
</evidence>
<dbReference type="InterPro" id="IPR001508">
    <property type="entry name" value="Iono_Glu_rcpt_met"/>
</dbReference>
<dbReference type="AlphaFoldDB" id="A0A6P8Z4C0"/>
<evidence type="ECO:0000256" key="4">
    <source>
        <dbReference type="ARBA" id="ARBA00022475"/>
    </source>
</evidence>
<dbReference type="Pfam" id="PF00060">
    <property type="entry name" value="Lig_chan"/>
    <property type="match status" value="1"/>
</dbReference>
<dbReference type="GO" id="GO:0015276">
    <property type="term" value="F:ligand-gated monoatomic ion channel activity"/>
    <property type="evidence" value="ECO:0007669"/>
    <property type="project" value="InterPro"/>
</dbReference>
<evidence type="ECO:0000256" key="9">
    <source>
        <dbReference type="ARBA" id="ARBA00023170"/>
    </source>
</evidence>